<keyword evidence="9 12" id="KW-0131">Cell cycle</keyword>
<evidence type="ECO:0000256" key="9">
    <source>
        <dbReference type="ARBA" id="ARBA00023306"/>
    </source>
</evidence>
<dbReference type="EC" id="5.2.1.8" evidence="3 12"/>
<dbReference type="SUPFAM" id="SSF102735">
    <property type="entry name" value="Trigger factor ribosome-binding domain"/>
    <property type="match status" value="1"/>
</dbReference>
<dbReference type="GO" id="GO:0051083">
    <property type="term" value="P:'de novo' cotranslational protein folding"/>
    <property type="evidence" value="ECO:0007669"/>
    <property type="project" value="TreeGrafter"/>
</dbReference>
<sequence>MGILPIHVGGFKMAEWNKKDGNKGELTFKIDLDKIKEGLDKAFNKNKKSIKVPGFRKGKVSRQVFNQLYGEETLYQDALNILLPDSYAGAVADAGIEAVGQPEINVESMEKGKPWVLKAVVSVKPAVELGEYKGVEVPKQNTRVYKKDIDEKLDSMRKSQAELVLIDGAAKKGDTVTIDFKGTVDGKAFEGGEATNYSLELGSGSFIPGFEDQLIGKKAGDDVDVKVTFPEDYQQKDLAGKAAVFATKVHEVKEKQLPQLDDDFAKDVDEDVDTLDELKEKLKKELKEQKESAAHDEIQAAAVTAATKNATVKDIPQVMLDEDIQRQTDQYLAGLQQQGISADMYFKMTNTSSDDLKQQFSKDADERVKTSLVLEAIVKAEAIKPSDEEINQEVKNLADQYGMKEAAVRGALSDEMLSHDLAIQKAVDLIVDNAKLITPEKTEANDQASK</sequence>
<comment type="caution">
    <text evidence="17">The sequence shown here is derived from an EMBL/GenBank/DDBJ whole genome shotgun (WGS) entry which is preliminary data.</text>
</comment>
<dbReference type="SUPFAM" id="SSF54534">
    <property type="entry name" value="FKBP-like"/>
    <property type="match status" value="1"/>
</dbReference>
<dbReference type="GO" id="GO:0043335">
    <property type="term" value="P:protein unfolding"/>
    <property type="evidence" value="ECO:0007669"/>
    <property type="project" value="TreeGrafter"/>
</dbReference>
<dbReference type="InterPro" id="IPR027304">
    <property type="entry name" value="Trigger_fact/SurA_dom_sf"/>
</dbReference>
<evidence type="ECO:0000313" key="18">
    <source>
        <dbReference type="Proteomes" id="UP000051586"/>
    </source>
</evidence>
<dbReference type="PROSITE" id="PS50059">
    <property type="entry name" value="FKBP_PPIASE"/>
    <property type="match status" value="1"/>
</dbReference>
<evidence type="ECO:0000256" key="14">
    <source>
        <dbReference type="RuleBase" id="RU003914"/>
    </source>
</evidence>
<dbReference type="Pfam" id="PF00254">
    <property type="entry name" value="FKBP_C"/>
    <property type="match status" value="1"/>
</dbReference>
<dbReference type="Gene3D" id="3.10.50.40">
    <property type="match status" value="1"/>
</dbReference>
<proteinExistence type="inferred from homology"/>
<name>A0A0R2CJA2_9LACO</name>
<dbReference type="SUPFAM" id="SSF109998">
    <property type="entry name" value="Triger factor/SurA peptide-binding domain-like"/>
    <property type="match status" value="1"/>
</dbReference>
<dbReference type="InterPro" id="IPR001179">
    <property type="entry name" value="PPIase_FKBP_dom"/>
</dbReference>
<dbReference type="Pfam" id="PF05698">
    <property type="entry name" value="Trigger_C"/>
    <property type="match status" value="1"/>
</dbReference>
<evidence type="ECO:0000256" key="7">
    <source>
        <dbReference type="ARBA" id="ARBA00023186"/>
    </source>
</evidence>
<evidence type="ECO:0000256" key="12">
    <source>
        <dbReference type="HAMAP-Rule" id="MF_00303"/>
    </source>
</evidence>
<dbReference type="GO" id="GO:0044183">
    <property type="term" value="F:protein folding chaperone"/>
    <property type="evidence" value="ECO:0007669"/>
    <property type="project" value="TreeGrafter"/>
</dbReference>
<evidence type="ECO:0000256" key="6">
    <source>
        <dbReference type="ARBA" id="ARBA00023110"/>
    </source>
</evidence>
<accession>A0A0R2CJA2</accession>
<evidence type="ECO:0000256" key="15">
    <source>
        <dbReference type="SAM" id="Coils"/>
    </source>
</evidence>
<dbReference type="PIRSF" id="PIRSF003095">
    <property type="entry name" value="Trigger_factor"/>
    <property type="match status" value="1"/>
</dbReference>
<feature type="coiled-coil region" evidence="15">
    <location>
        <begin position="265"/>
        <end position="299"/>
    </location>
</feature>
<dbReference type="InterPro" id="IPR037041">
    <property type="entry name" value="Trigger_fac_C_sf"/>
</dbReference>
<evidence type="ECO:0000256" key="4">
    <source>
        <dbReference type="ARBA" id="ARBA00016902"/>
    </source>
</evidence>
<dbReference type="Pfam" id="PF05697">
    <property type="entry name" value="Trigger_N"/>
    <property type="match status" value="1"/>
</dbReference>
<dbReference type="InterPro" id="IPR046357">
    <property type="entry name" value="PPIase_dom_sf"/>
</dbReference>
<evidence type="ECO:0000256" key="13">
    <source>
        <dbReference type="PROSITE-ProRule" id="PRU00277"/>
    </source>
</evidence>
<keyword evidence="8 12" id="KW-0413">Isomerase</keyword>
<dbReference type="GO" id="GO:0015031">
    <property type="term" value="P:protein transport"/>
    <property type="evidence" value="ECO:0007669"/>
    <property type="project" value="UniProtKB-UniRule"/>
</dbReference>
<evidence type="ECO:0000256" key="8">
    <source>
        <dbReference type="ARBA" id="ARBA00023235"/>
    </source>
</evidence>
<dbReference type="NCBIfam" id="TIGR00115">
    <property type="entry name" value="tig"/>
    <property type="match status" value="1"/>
</dbReference>
<evidence type="ECO:0000256" key="10">
    <source>
        <dbReference type="ARBA" id="ARBA00024849"/>
    </source>
</evidence>
<dbReference type="InterPro" id="IPR005215">
    <property type="entry name" value="Trig_fac"/>
</dbReference>
<dbReference type="InterPro" id="IPR008880">
    <property type="entry name" value="Trigger_fac_C"/>
</dbReference>
<dbReference type="GO" id="GO:0051301">
    <property type="term" value="P:cell division"/>
    <property type="evidence" value="ECO:0007669"/>
    <property type="project" value="UniProtKB-KW"/>
</dbReference>
<keyword evidence="12" id="KW-0963">Cytoplasm</keyword>
<dbReference type="GO" id="GO:0003755">
    <property type="term" value="F:peptidyl-prolyl cis-trans isomerase activity"/>
    <property type="evidence" value="ECO:0007669"/>
    <property type="project" value="UniProtKB-UniRule"/>
</dbReference>
<dbReference type="EMBL" id="AYZI01000004">
    <property type="protein sequence ID" value="KRM91688.1"/>
    <property type="molecule type" value="Genomic_DNA"/>
</dbReference>
<dbReference type="HAMAP" id="MF_00303">
    <property type="entry name" value="Trigger_factor_Tig"/>
    <property type="match status" value="1"/>
</dbReference>
<dbReference type="FunFam" id="3.10.50.40:FF:000001">
    <property type="entry name" value="Trigger factor"/>
    <property type="match status" value="1"/>
</dbReference>
<comment type="catalytic activity">
    <reaction evidence="1 12 13">
        <text>[protein]-peptidylproline (omega=180) = [protein]-peptidylproline (omega=0)</text>
        <dbReference type="Rhea" id="RHEA:16237"/>
        <dbReference type="Rhea" id="RHEA-COMP:10747"/>
        <dbReference type="Rhea" id="RHEA-COMP:10748"/>
        <dbReference type="ChEBI" id="CHEBI:83833"/>
        <dbReference type="ChEBI" id="CHEBI:83834"/>
        <dbReference type="EC" id="5.2.1.8"/>
    </reaction>
</comment>
<evidence type="ECO:0000256" key="11">
    <source>
        <dbReference type="ARBA" id="ARBA00029986"/>
    </source>
</evidence>
<feature type="domain" description="PPIase FKBP-type" evidence="16">
    <location>
        <begin position="173"/>
        <end position="258"/>
    </location>
</feature>
<protein>
    <recommendedName>
        <fullName evidence="4 12">Trigger factor</fullName>
        <shortName evidence="12">TF</shortName>
        <ecNumber evidence="3 12">5.2.1.8</ecNumber>
    </recommendedName>
    <alternativeName>
        <fullName evidence="11 12">PPIase</fullName>
    </alternativeName>
</protein>
<comment type="domain">
    <text evidence="12">Consists of 3 domains; the N-terminus binds the ribosome, the middle domain has PPIase activity, while the C-terminus has intrinsic chaperone activity on its own.</text>
</comment>
<gene>
    <name evidence="12" type="primary">tig</name>
    <name evidence="17" type="ORF">FC87_GL000825</name>
</gene>
<evidence type="ECO:0000256" key="1">
    <source>
        <dbReference type="ARBA" id="ARBA00000971"/>
    </source>
</evidence>
<dbReference type="GO" id="GO:0005737">
    <property type="term" value="C:cytoplasm"/>
    <property type="evidence" value="ECO:0007669"/>
    <property type="project" value="UniProtKB-SubCell"/>
</dbReference>
<keyword evidence="6 12" id="KW-0697">Rotamase</keyword>
<dbReference type="Gene3D" id="1.10.3120.10">
    <property type="entry name" value="Trigger factor, C-terminal domain"/>
    <property type="match status" value="1"/>
</dbReference>
<comment type="function">
    <text evidence="10 12">Involved in protein export. Acts as a chaperone by maintaining the newly synthesized protein in an open conformation. Functions as a peptidyl-prolyl cis-trans isomerase.</text>
</comment>
<evidence type="ECO:0000313" key="17">
    <source>
        <dbReference type="EMBL" id="KRM91688.1"/>
    </source>
</evidence>
<reference evidence="17 18" key="1">
    <citation type="journal article" date="2015" name="Genome Announc.">
        <title>Expanding the biotechnology potential of lactobacilli through comparative genomics of 213 strains and associated genera.</title>
        <authorList>
            <person name="Sun Z."/>
            <person name="Harris H.M."/>
            <person name="McCann A."/>
            <person name="Guo C."/>
            <person name="Argimon S."/>
            <person name="Zhang W."/>
            <person name="Yang X."/>
            <person name="Jeffery I.B."/>
            <person name="Cooney J.C."/>
            <person name="Kagawa T.F."/>
            <person name="Liu W."/>
            <person name="Song Y."/>
            <person name="Salvetti E."/>
            <person name="Wrobel A."/>
            <person name="Rasinkangas P."/>
            <person name="Parkhill J."/>
            <person name="Rea M.C."/>
            <person name="O'Sullivan O."/>
            <person name="Ritari J."/>
            <person name="Douillard F.P."/>
            <person name="Paul Ross R."/>
            <person name="Yang R."/>
            <person name="Briner A.E."/>
            <person name="Felis G.E."/>
            <person name="de Vos W.M."/>
            <person name="Barrangou R."/>
            <person name="Klaenhammer T.R."/>
            <person name="Caufield P.W."/>
            <person name="Cui Y."/>
            <person name="Zhang H."/>
            <person name="O'Toole P.W."/>
        </authorList>
    </citation>
    <scope>NUCLEOTIDE SEQUENCE [LARGE SCALE GENOMIC DNA]</scope>
    <source>
        <strain evidence="17 18">DSM 22689</strain>
    </source>
</reference>
<dbReference type="InterPro" id="IPR008881">
    <property type="entry name" value="Trigger_fac_ribosome-bd_bac"/>
</dbReference>
<comment type="similarity">
    <text evidence="2 12 14">Belongs to the FKBP-type PPIase family. Tig subfamily.</text>
</comment>
<dbReference type="PATRIC" id="fig|1423745.4.peg.874"/>
<dbReference type="Gene3D" id="3.30.70.1050">
    <property type="entry name" value="Trigger factor ribosome-binding domain"/>
    <property type="match status" value="1"/>
</dbReference>
<dbReference type="Proteomes" id="UP000051586">
    <property type="component" value="Unassembled WGS sequence"/>
</dbReference>
<dbReference type="PANTHER" id="PTHR30560">
    <property type="entry name" value="TRIGGER FACTOR CHAPERONE AND PEPTIDYL-PROLYL CIS/TRANS ISOMERASE"/>
    <property type="match status" value="1"/>
</dbReference>
<keyword evidence="15" id="KW-0175">Coiled coil</keyword>
<keyword evidence="7 12" id="KW-0143">Chaperone</keyword>
<comment type="subcellular location">
    <subcellularLocation>
        <location evidence="12">Cytoplasm</location>
    </subcellularLocation>
    <text evidence="12">About half TF is bound to the ribosome near the polypeptide exit tunnel while the other half is free in the cytoplasm.</text>
</comment>
<dbReference type="GO" id="GO:0043022">
    <property type="term" value="F:ribosome binding"/>
    <property type="evidence" value="ECO:0007669"/>
    <property type="project" value="TreeGrafter"/>
</dbReference>
<dbReference type="PANTHER" id="PTHR30560:SF3">
    <property type="entry name" value="TRIGGER FACTOR-LIKE PROTEIN TIG, CHLOROPLASTIC"/>
    <property type="match status" value="1"/>
</dbReference>
<keyword evidence="5 12" id="KW-0132">Cell division</keyword>
<dbReference type="AlphaFoldDB" id="A0A0R2CJA2"/>
<evidence type="ECO:0000259" key="16">
    <source>
        <dbReference type="PROSITE" id="PS50059"/>
    </source>
</evidence>
<dbReference type="STRING" id="1423745.GCA_001311215_01359"/>
<evidence type="ECO:0000256" key="5">
    <source>
        <dbReference type="ARBA" id="ARBA00022618"/>
    </source>
</evidence>
<evidence type="ECO:0000256" key="2">
    <source>
        <dbReference type="ARBA" id="ARBA00005464"/>
    </source>
</evidence>
<dbReference type="InterPro" id="IPR036611">
    <property type="entry name" value="Trigger_fac_ribosome-bd_sf"/>
</dbReference>
<evidence type="ECO:0000256" key="3">
    <source>
        <dbReference type="ARBA" id="ARBA00013194"/>
    </source>
</evidence>
<organism evidence="17 18">
    <name type="scientific">Fructilactobacillus florum DSM 22689 = JCM 16035</name>
    <dbReference type="NCBI Taxonomy" id="1423745"/>
    <lineage>
        <taxon>Bacteria</taxon>
        <taxon>Bacillati</taxon>
        <taxon>Bacillota</taxon>
        <taxon>Bacilli</taxon>
        <taxon>Lactobacillales</taxon>
        <taxon>Lactobacillaceae</taxon>
        <taxon>Fructilactobacillus</taxon>
    </lineage>
</organism>